<proteinExistence type="predicted"/>
<dbReference type="PANTHER" id="PTHR36115:SF6">
    <property type="entry name" value="PROLINE-RICH ANTIGEN HOMOLOG"/>
    <property type="match status" value="1"/>
</dbReference>
<dbReference type="STRING" id="1123010.SAMN02745724_05329"/>
<feature type="transmembrane region" description="Helical" evidence="6">
    <location>
        <begin position="44"/>
        <end position="70"/>
    </location>
</feature>
<dbReference type="RefSeq" id="WP_091991826.1">
    <property type="nucleotide sequence ID" value="NZ_FOLO01000097.1"/>
</dbReference>
<keyword evidence="3 6" id="KW-0812">Transmembrane</keyword>
<accession>A0A1I1UTI4</accession>
<keyword evidence="5 6" id="KW-0472">Membrane</keyword>
<organism evidence="8 9">
    <name type="scientific">Pseudoalteromonas denitrificans DSM 6059</name>
    <dbReference type="NCBI Taxonomy" id="1123010"/>
    <lineage>
        <taxon>Bacteria</taxon>
        <taxon>Pseudomonadati</taxon>
        <taxon>Pseudomonadota</taxon>
        <taxon>Gammaproteobacteria</taxon>
        <taxon>Alteromonadales</taxon>
        <taxon>Pseudoalteromonadaceae</taxon>
        <taxon>Pseudoalteromonas</taxon>
    </lineage>
</organism>
<keyword evidence="9" id="KW-1185">Reference proteome</keyword>
<dbReference type="InterPro" id="IPR051791">
    <property type="entry name" value="Pra-immunoreactive"/>
</dbReference>
<dbReference type="AlphaFoldDB" id="A0A1I1UTI4"/>
<protein>
    <submittedName>
        <fullName evidence="8">RDD family protein</fullName>
    </submittedName>
</protein>
<dbReference type="Pfam" id="PF06271">
    <property type="entry name" value="RDD"/>
    <property type="match status" value="1"/>
</dbReference>
<evidence type="ECO:0000256" key="1">
    <source>
        <dbReference type="ARBA" id="ARBA00004651"/>
    </source>
</evidence>
<evidence type="ECO:0000256" key="2">
    <source>
        <dbReference type="ARBA" id="ARBA00022475"/>
    </source>
</evidence>
<dbReference type="PANTHER" id="PTHR36115">
    <property type="entry name" value="PROLINE-RICH ANTIGEN HOMOLOG-RELATED"/>
    <property type="match status" value="1"/>
</dbReference>
<feature type="transmembrane region" description="Helical" evidence="6">
    <location>
        <begin position="91"/>
        <end position="109"/>
    </location>
</feature>
<dbReference type="EMBL" id="FOLO01000097">
    <property type="protein sequence ID" value="SFD74004.1"/>
    <property type="molecule type" value="Genomic_DNA"/>
</dbReference>
<feature type="transmembrane region" description="Helical" evidence="6">
    <location>
        <begin position="236"/>
        <end position="254"/>
    </location>
</feature>
<evidence type="ECO:0000256" key="6">
    <source>
        <dbReference type="SAM" id="Phobius"/>
    </source>
</evidence>
<evidence type="ECO:0000313" key="9">
    <source>
        <dbReference type="Proteomes" id="UP000198862"/>
    </source>
</evidence>
<dbReference type="GO" id="GO:0005886">
    <property type="term" value="C:plasma membrane"/>
    <property type="evidence" value="ECO:0007669"/>
    <property type="project" value="UniProtKB-SubCell"/>
</dbReference>
<name>A0A1I1UTI4_9GAMM</name>
<dbReference type="InterPro" id="IPR010432">
    <property type="entry name" value="RDD"/>
</dbReference>
<dbReference type="OrthoDB" id="9787732at2"/>
<evidence type="ECO:0000313" key="8">
    <source>
        <dbReference type="EMBL" id="SFD74004.1"/>
    </source>
</evidence>
<feature type="domain" description="RDD" evidence="7">
    <location>
        <begin position="235"/>
        <end position="316"/>
    </location>
</feature>
<sequence>MEPKEFKELHLSTEETREIITPYAFKINKALLGLPLASPNRRGIAILIDVFFIFVAAKLSAALISVVAALAFYRGMNDKYLPQTKSWLRKLLKFISAFVLFIAISSLLAESIDYFDTNDGLIKISTETELTDKQKKDIQIYLKATKAKECEIKCQQLALDKLKNKHPDIFDDGFFENDITGVTEPKIVRSILWGIYEGVKADEKKENITSTKKALNSPLETDHSLVEWLKVLVTDLGLGFGWAAVYFTLFTLLWRGQTLGKKMMGIRVITLSGEYLNAWDAFGRYGGYGAGFATGLLGFMQIYWDPNRQAIQDKISATVVIKGDLPKNDETNIKSD</sequence>
<keyword evidence="4 6" id="KW-1133">Transmembrane helix</keyword>
<gene>
    <name evidence="8" type="ORF">SAMN02745724_05329</name>
</gene>
<evidence type="ECO:0000259" key="7">
    <source>
        <dbReference type="Pfam" id="PF06271"/>
    </source>
</evidence>
<reference evidence="8 9" key="1">
    <citation type="submission" date="2016-10" db="EMBL/GenBank/DDBJ databases">
        <authorList>
            <person name="de Groot N.N."/>
        </authorList>
    </citation>
    <scope>NUCLEOTIDE SEQUENCE [LARGE SCALE GENOMIC DNA]</scope>
    <source>
        <strain evidence="8 9">DSM 6059</strain>
    </source>
</reference>
<evidence type="ECO:0000256" key="4">
    <source>
        <dbReference type="ARBA" id="ARBA00022989"/>
    </source>
</evidence>
<evidence type="ECO:0000256" key="3">
    <source>
        <dbReference type="ARBA" id="ARBA00022692"/>
    </source>
</evidence>
<comment type="subcellular location">
    <subcellularLocation>
        <location evidence="1">Cell membrane</location>
        <topology evidence="1">Multi-pass membrane protein</topology>
    </subcellularLocation>
</comment>
<evidence type="ECO:0000256" key="5">
    <source>
        <dbReference type="ARBA" id="ARBA00023136"/>
    </source>
</evidence>
<dbReference type="Proteomes" id="UP000198862">
    <property type="component" value="Unassembled WGS sequence"/>
</dbReference>
<keyword evidence="2" id="KW-1003">Cell membrane</keyword>